<organism evidence="7 8">
    <name type="scientific">Ophiocordyceps sinensis</name>
    <dbReference type="NCBI Taxonomy" id="72228"/>
    <lineage>
        <taxon>Eukaryota</taxon>
        <taxon>Fungi</taxon>
        <taxon>Dikarya</taxon>
        <taxon>Ascomycota</taxon>
        <taxon>Pezizomycotina</taxon>
        <taxon>Sordariomycetes</taxon>
        <taxon>Hypocreomycetidae</taxon>
        <taxon>Hypocreales</taxon>
        <taxon>Ophiocordycipitaceae</taxon>
        <taxon>Ophiocordyceps</taxon>
    </lineage>
</organism>
<keyword evidence="5" id="KW-0560">Oxidoreductase</keyword>
<evidence type="ECO:0000313" key="7">
    <source>
        <dbReference type="EMBL" id="KAF4508720.1"/>
    </source>
</evidence>
<sequence length="591" mass="67138">MDKIRIAVIGLGPAGLTALKSLREEGFDAVAYERRDEVGGVWSYSPNPSYTSVVGGTVANISKFVSGFSDFPIPQEYPPFLSGAQVAEYFQSYARHFDLERYIHFGTTVHSVVRDRAEDGWRLSLGGDVVARFDKVVFGTGSQTLPVWPPMPGRDKFQGVVMHGQSYRSPEQFAGKRVLVVGIGNTACEVSISLSRRVAKLYQAYRRGRIMVSRYLDNGIPTDSTIAWPMLRLKYMLDDKVPWLTFAAVDRLMVRKMIRDAARDEPALPGTSERERRKRAKKRVKSDWRLTPCPSMAHEHPAVQEDFMSALYSGHVEPVRGFKGFVGANHVLLADDSVVEVDAVIFCTGYSHDFGILPELDMDGACGLPLTTAGEARVEQDPKPPHVPRLYQMMFPPRYASSVAFLSCMAPQESVWCVCELASMAVAQMWAAESSRELRLESPTPGYRKPSLLPSLEEMNAQVDDYHAWWRNEWKREPSVRPGYLQAHNFYRFLHEMAGTALYDNIDHVFTGRGWKLWWKDRDLYKWIARGPMNSYSWRLLDTNPRRIPGCGRPAWPDARWAMQDAFETYQTFKRALQDNTESDNAWSVKF</sequence>
<reference evidence="7 8" key="1">
    <citation type="journal article" date="2020" name="Genome Biol. Evol.">
        <title>A new high-quality draft genome assembly of the Chinese cordyceps Ophiocordyceps sinensis.</title>
        <authorList>
            <person name="Shu R."/>
            <person name="Zhang J."/>
            <person name="Meng Q."/>
            <person name="Zhang H."/>
            <person name="Zhou G."/>
            <person name="Li M."/>
            <person name="Wu P."/>
            <person name="Zhao Y."/>
            <person name="Chen C."/>
            <person name="Qin Q."/>
        </authorList>
    </citation>
    <scope>NUCLEOTIDE SEQUENCE [LARGE SCALE GENOMIC DNA]</scope>
    <source>
        <strain evidence="7 8">IOZ07</strain>
    </source>
</reference>
<dbReference type="InterPro" id="IPR036188">
    <property type="entry name" value="FAD/NAD-bd_sf"/>
</dbReference>
<keyword evidence="3" id="KW-0274">FAD</keyword>
<evidence type="ECO:0000256" key="3">
    <source>
        <dbReference type="ARBA" id="ARBA00022827"/>
    </source>
</evidence>
<dbReference type="GO" id="GO:0050660">
    <property type="term" value="F:flavin adenine dinucleotide binding"/>
    <property type="evidence" value="ECO:0007669"/>
    <property type="project" value="InterPro"/>
</dbReference>
<name>A0A8H4PQP0_9HYPO</name>
<keyword evidence="2" id="KW-0285">Flavoprotein</keyword>
<comment type="similarity">
    <text evidence="1">Belongs to the FMO family.</text>
</comment>
<dbReference type="Gene3D" id="3.50.50.60">
    <property type="entry name" value="FAD/NAD(P)-binding domain"/>
    <property type="match status" value="1"/>
</dbReference>
<dbReference type="InterPro" id="IPR020946">
    <property type="entry name" value="Flavin_mOase-like"/>
</dbReference>
<comment type="caution">
    <text evidence="7">The sequence shown here is derived from an EMBL/GenBank/DDBJ whole genome shotgun (WGS) entry which is preliminary data.</text>
</comment>
<dbReference type="InterPro" id="IPR000960">
    <property type="entry name" value="Flavin_mOase"/>
</dbReference>
<protein>
    <recommendedName>
        <fullName evidence="9">Flavin monooxygenase-like protein</fullName>
    </recommendedName>
</protein>
<keyword evidence="8" id="KW-1185">Reference proteome</keyword>
<evidence type="ECO:0000256" key="1">
    <source>
        <dbReference type="ARBA" id="ARBA00009183"/>
    </source>
</evidence>
<evidence type="ECO:0000313" key="8">
    <source>
        <dbReference type="Proteomes" id="UP000557566"/>
    </source>
</evidence>
<dbReference type="GO" id="GO:0004499">
    <property type="term" value="F:N,N-dimethylaniline monooxygenase activity"/>
    <property type="evidence" value="ECO:0007669"/>
    <property type="project" value="InterPro"/>
</dbReference>
<accession>A0A8H4PQP0</accession>
<dbReference type="AlphaFoldDB" id="A0A8H4PQP0"/>
<dbReference type="PRINTS" id="PR00370">
    <property type="entry name" value="FMOXYGENASE"/>
</dbReference>
<evidence type="ECO:0000256" key="2">
    <source>
        <dbReference type="ARBA" id="ARBA00022630"/>
    </source>
</evidence>
<evidence type="ECO:0008006" key="9">
    <source>
        <dbReference type="Google" id="ProtNLM"/>
    </source>
</evidence>
<dbReference type="SUPFAM" id="SSF51905">
    <property type="entry name" value="FAD/NAD(P)-binding domain"/>
    <property type="match status" value="2"/>
</dbReference>
<dbReference type="EMBL" id="JAAVMX010000005">
    <property type="protein sequence ID" value="KAF4508720.1"/>
    <property type="molecule type" value="Genomic_DNA"/>
</dbReference>
<dbReference type="GO" id="GO:0050661">
    <property type="term" value="F:NADP binding"/>
    <property type="evidence" value="ECO:0007669"/>
    <property type="project" value="InterPro"/>
</dbReference>
<dbReference type="OrthoDB" id="66881at2759"/>
<evidence type="ECO:0000256" key="6">
    <source>
        <dbReference type="SAM" id="MobiDB-lite"/>
    </source>
</evidence>
<feature type="region of interest" description="Disordered" evidence="6">
    <location>
        <begin position="265"/>
        <end position="284"/>
    </location>
</feature>
<evidence type="ECO:0000256" key="4">
    <source>
        <dbReference type="ARBA" id="ARBA00022857"/>
    </source>
</evidence>
<gene>
    <name evidence="7" type="ORF">G6O67_005062</name>
</gene>
<dbReference type="PANTHER" id="PTHR23023">
    <property type="entry name" value="DIMETHYLANILINE MONOOXYGENASE"/>
    <property type="match status" value="1"/>
</dbReference>
<keyword evidence="4" id="KW-0521">NADP</keyword>
<proteinExistence type="inferred from homology"/>
<dbReference type="Pfam" id="PF00743">
    <property type="entry name" value="FMO-like"/>
    <property type="match status" value="1"/>
</dbReference>
<dbReference type="InterPro" id="IPR050346">
    <property type="entry name" value="FMO-like"/>
</dbReference>
<evidence type="ECO:0000256" key="5">
    <source>
        <dbReference type="ARBA" id="ARBA00023002"/>
    </source>
</evidence>
<dbReference type="Proteomes" id="UP000557566">
    <property type="component" value="Unassembled WGS sequence"/>
</dbReference>